<reference evidence="1" key="1">
    <citation type="submission" date="2016-06" db="EMBL/GenBank/DDBJ databases">
        <authorList>
            <person name="Cuomo C."/>
            <person name="Litvintseva A."/>
            <person name="Heitman J."/>
            <person name="Chen Y."/>
            <person name="Sun S."/>
            <person name="Springer D."/>
            <person name="Dromer F."/>
            <person name="Young S."/>
            <person name="Zeng Q."/>
            <person name="Chapman S."/>
            <person name="Gujja S."/>
            <person name="Saif S."/>
            <person name="Birren B."/>
        </authorList>
    </citation>
    <scope>NUCLEOTIDE SEQUENCE</scope>
    <source>
        <strain evidence="1">CBS 7841</strain>
    </source>
</reference>
<gene>
    <name evidence="1" type="ORF">L203_105940</name>
</gene>
<accession>A0AAJ8JY77</accession>
<protein>
    <submittedName>
        <fullName evidence="1">Uncharacterized protein</fullName>
    </submittedName>
</protein>
<reference evidence="1" key="2">
    <citation type="journal article" date="2022" name="Elife">
        <title>Obligate sexual reproduction of a homothallic fungus closely related to the Cryptococcus pathogenic species complex.</title>
        <authorList>
            <person name="Passer A.R."/>
            <person name="Clancey S.A."/>
            <person name="Shea T."/>
            <person name="David-Palma M."/>
            <person name="Averette A.F."/>
            <person name="Boekhout T."/>
            <person name="Porcel B.M."/>
            <person name="Nowrousian M."/>
            <person name="Cuomo C.A."/>
            <person name="Sun S."/>
            <person name="Heitman J."/>
            <person name="Coelho M.A."/>
        </authorList>
    </citation>
    <scope>NUCLEOTIDE SEQUENCE</scope>
    <source>
        <strain evidence="1">CBS 7841</strain>
    </source>
</reference>
<organism evidence="1 2">
    <name type="scientific">Cryptococcus depauperatus CBS 7841</name>
    <dbReference type="NCBI Taxonomy" id="1295531"/>
    <lineage>
        <taxon>Eukaryota</taxon>
        <taxon>Fungi</taxon>
        <taxon>Dikarya</taxon>
        <taxon>Basidiomycota</taxon>
        <taxon>Agaricomycotina</taxon>
        <taxon>Tremellomycetes</taxon>
        <taxon>Tremellales</taxon>
        <taxon>Cryptococcaceae</taxon>
        <taxon>Cryptococcus</taxon>
    </lineage>
</organism>
<proteinExistence type="predicted"/>
<dbReference type="Proteomes" id="UP000094043">
    <property type="component" value="Chromosome 8"/>
</dbReference>
<dbReference type="GeneID" id="91090148"/>
<dbReference type="RefSeq" id="XP_066071398.1">
    <property type="nucleotide sequence ID" value="XM_066215301.1"/>
</dbReference>
<keyword evidence="2" id="KW-1185">Reference proteome</keyword>
<dbReference type="KEGG" id="cdep:91090148"/>
<evidence type="ECO:0000313" key="1">
    <source>
        <dbReference type="EMBL" id="WVN90698.1"/>
    </source>
</evidence>
<sequence>MYTSELLGEDCGFVGVERDDGKEEGDYRMMLMIRSSLTWVVGEANARRANWYIPYTPTMTNLDFVLERKATYSSGLRFDNESRSQRRKSSRAVLDISSFWQL</sequence>
<dbReference type="EMBL" id="CP143791">
    <property type="protein sequence ID" value="WVN90698.1"/>
    <property type="molecule type" value="Genomic_DNA"/>
</dbReference>
<reference evidence="1" key="3">
    <citation type="submission" date="2024-01" db="EMBL/GenBank/DDBJ databases">
        <authorList>
            <person name="Coelho M.A."/>
            <person name="David-Palma M."/>
            <person name="Shea T."/>
            <person name="Sun S."/>
            <person name="Cuomo C.A."/>
            <person name="Heitman J."/>
        </authorList>
    </citation>
    <scope>NUCLEOTIDE SEQUENCE</scope>
    <source>
        <strain evidence="1">CBS 7841</strain>
    </source>
</reference>
<evidence type="ECO:0000313" key="2">
    <source>
        <dbReference type="Proteomes" id="UP000094043"/>
    </source>
</evidence>
<name>A0AAJ8JY77_9TREE</name>
<dbReference type="AlphaFoldDB" id="A0AAJ8JY77"/>